<dbReference type="PANTHER" id="PTHR13389:SF0">
    <property type="entry name" value="PUMILIO HOMOLOG 3"/>
    <property type="match status" value="1"/>
</dbReference>
<dbReference type="Gene3D" id="1.25.10.10">
    <property type="entry name" value="Leucine-rich Repeat Variant"/>
    <property type="match status" value="2"/>
</dbReference>
<evidence type="ECO:0000256" key="3">
    <source>
        <dbReference type="PROSITE-ProRule" id="PRU00317"/>
    </source>
</evidence>
<evidence type="ECO:0000313" key="6">
    <source>
        <dbReference type="EMBL" id="CAJ0605985.1"/>
    </source>
</evidence>
<dbReference type="Pfam" id="PF08144">
    <property type="entry name" value="CPL"/>
    <property type="match status" value="1"/>
</dbReference>
<dbReference type="InterPro" id="IPR001313">
    <property type="entry name" value="Pumilio_RNA-bd_rpt"/>
</dbReference>
<feature type="repeat" description="Pumilio" evidence="3">
    <location>
        <begin position="284"/>
        <end position="319"/>
    </location>
</feature>
<dbReference type="AlphaFoldDB" id="A0AA36H919"/>
<feature type="region of interest" description="Disordered" evidence="4">
    <location>
        <begin position="67"/>
        <end position="94"/>
    </location>
</feature>
<keyword evidence="7" id="KW-1185">Reference proteome</keyword>
<keyword evidence="1" id="KW-0677">Repeat</keyword>
<evidence type="ECO:0000259" key="5">
    <source>
        <dbReference type="PROSITE" id="PS50303"/>
    </source>
</evidence>
<sequence>MVLLGPQRDKKKKFKGKKKVKNLLEKKAKGLKLNQVDRKRLGKLEEKQKFKTQLHDSVKAELRKLQEMEQENDDDVVSVNPSLSGQSIEKKASKRVSFSGMEKVKVFDKNVKDLVIKPSSASPGKGILRAKNSKVQIKKKASKPNASSPSPKKAATDDKMDVENVETKAEEKPIVAKKKIKIQVTKKIKEQLLTMDRKQRKAFLKQLKAQRNPNSDRAMECKLLWEKIRSKKTTSQEKEECVSKLFGLVKGYAAKFIYPHDTCRVIECLLAQKRPGITTALFDELTPEIVRMTKSKYAHFFVLRMLKYGTRDQRTTIIRAFRGHAVSLMRIVYAAEVLECAYNDYANAQQRFDIVSEFYGKEFVLFQSDKPRTLDEIVAEEPNKKKLIIQHLEEQIFTLVDKTTVRLSLCHRLLRDYITHCDPDQRTNLIDSLKDRIPEIVHTPDGAIVAMQCIWNANAKDRKLIVKNFKDLAVKVAMEHSGHRVLMAIFDSVDDTVLVNKYITSELSNEINKLALDTWGEKVLHYIVHPRDGRGMLRDEIELLKKGDANPFSKKEKKDRYAEIYRHICESLYAYLAANMENLIFEHNRSKFVAASLETTIPLEMRKHCNEAIAQLAKQEFIPMDSERLHLIEHTSGNFVLMATLRCDQSLPEDQQLSVELVNTLTKEELGSWICCNKGCHVLLKMIQCGADIVRQKVKEALNMKQLKEYTFKGATLLVQEIAKS</sequence>
<evidence type="ECO:0000313" key="7">
    <source>
        <dbReference type="Proteomes" id="UP001176961"/>
    </source>
</evidence>
<dbReference type="GO" id="GO:0005730">
    <property type="term" value="C:nucleolus"/>
    <property type="evidence" value="ECO:0007669"/>
    <property type="project" value="TreeGrafter"/>
</dbReference>
<dbReference type="GO" id="GO:0006417">
    <property type="term" value="P:regulation of translation"/>
    <property type="evidence" value="ECO:0007669"/>
    <property type="project" value="TreeGrafter"/>
</dbReference>
<dbReference type="Proteomes" id="UP001176961">
    <property type="component" value="Unassembled WGS sequence"/>
</dbReference>
<name>A0AA36H919_CYLNA</name>
<proteinExistence type="predicted"/>
<dbReference type="SMART" id="SM00025">
    <property type="entry name" value="Pumilio"/>
    <property type="match status" value="4"/>
</dbReference>
<feature type="compositionally biased region" description="Low complexity" evidence="4">
    <location>
        <begin position="143"/>
        <end position="153"/>
    </location>
</feature>
<feature type="region of interest" description="Disordered" evidence="4">
    <location>
        <begin position="118"/>
        <end position="161"/>
    </location>
</feature>
<dbReference type="EMBL" id="CATQJL010000316">
    <property type="protein sequence ID" value="CAJ0605985.1"/>
    <property type="molecule type" value="Genomic_DNA"/>
</dbReference>
<dbReference type="InterPro" id="IPR011989">
    <property type="entry name" value="ARM-like"/>
</dbReference>
<dbReference type="SUPFAM" id="SSF48371">
    <property type="entry name" value="ARM repeat"/>
    <property type="match status" value="1"/>
</dbReference>
<evidence type="ECO:0000256" key="1">
    <source>
        <dbReference type="ARBA" id="ARBA00022737"/>
    </source>
</evidence>
<reference evidence="6" key="1">
    <citation type="submission" date="2023-07" db="EMBL/GenBank/DDBJ databases">
        <authorList>
            <consortium name="CYATHOMIX"/>
        </authorList>
    </citation>
    <scope>NUCLEOTIDE SEQUENCE</scope>
    <source>
        <strain evidence="6">N/A</strain>
    </source>
</reference>
<dbReference type="PROSITE" id="PS50303">
    <property type="entry name" value="PUM_HD"/>
    <property type="match status" value="1"/>
</dbReference>
<accession>A0AA36H919</accession>
<dbReference type="InterPro" id="IPR040059">
    <property type="entry name" value="PUM3"/>
</dbReference>
<dbReference type="InterPro" id="IPR016024">
    <property type="entry name" value="ARM-type_fold"/>
</dbReference>
<dbReference type="InterPro" id="IPR012959">
    <property type="entry name" value="CPL_dom"/>
</dbReference>
<evidence type="ECO:0000256" key="2">
    <source>
        <dbReference type="ARBA" id="ARBA00022884"/>
    </source>
</evidence>
<protein>
    <recommendedName>
        <fullName evidence="5">PUM-HD domain-containing protein</fullName>
    </recommendedName>
</protein>
<comment type="caution">
    <text evidence="6">The sequence shown here is derived from an EMBL/GenBank/DDBJ whole genome shotgun (WGS) entry which is preliminary data.</text>
</comment>
<gene>
    <name evidence="6" type="ORF">CYNAS_LOCUS17968</name>
</gene>
<dbReference type="PANTHER" id="PTHR13389">
    <property type="entry name" value="PUMILIO HOMOLOG 3"/>
    <property type="match status" value="1"/>
</dbReference>
<evidence type="ECO:0000256" key="4">
    <source>
        <dbReference type="SAM" id="MobiDB-lite"/>
    </source>
</evidence>
<dbReference type="PROSITE" id="PS50302">
    <property type="entry name" value="PUM"/>
    <property type="match status" value="1"/>
</dbReference>
<feature type="domain" description="PUM-HD" evidence="5">
    <location>
        <begin position="223"/>
        <end position="576"/>
    </location>
</feature>
<organism evidence="6 7">
    <name type="scientific">Cylicocyclus nassatus</name>
    <name type="common">Nematode worm</name>
    <dbReference type="NCBI Taxonomy" id="53992"/>
    <lineage>
        <taxon>Eukaryota</taxon>
        <taxon>Metazoa</taxon>
        <taxon>Ecdysozoa</taxon>
        <taxon>Nematoda</taxon>
        <taxon>Chromadorea</taxon>
        <taxon>Rhabditida</taxon>
        <taxon>Rhabditina</taxon>
        <taxon>Rhabditomorpha</taxon>
        <taxon>Strongyloidea</taxon>
        <taxon>Strongylidae</taxon>
        <taxon>Cylicocyclus</taxon>
    </lineage>
</organism>
<dbReference type="GO" id="GO:0003729">
    <property type="term" value="F:mRNA binding"/>
    <property type="evidence" value="ECO:0007669"/>
    <property type="project" value="TreeGrafter"/>
</dbReference>
<dbReference type="InterPro" id="IPR033133">
    <property type="entry name" value="PUM-HD"/>
</dbReference>
<keyword evidence="2" id="KW-0694">RNA-binding</keyword>